<reference evidence="2 3" key="1">
    <citation type="submission" date="2015-08" db="EMBL/GenBank/DDBJ databases">
        <title>Draft Genome Sequence of Pseudoalteromonas porphyrae UCD-SED14.</title>
        <authorList>
            <person name="Coil D.A."/>
            <person name="Jospin G."/>
            <person name="Lee R.D."/>
            <person name="Eisen J.A."/>
        </authorList>
    </citation>
    <scope>NUCLEOTIDE SEQUENCE [LARGE SCALE GENOMIC DNA]</scope>
    <source>
        <strain evidence="2 3">UCD-SED14</strain>
    </source>
</reference>
<protein>
    <submittedName>
        <fullName evidence="2">Uncharacterized protein</fullName>
    </submittedName>
</protein>
<dbReference type="EMBL" id="LHPH01000010">
    <property type="protein sequence ID" value="KPH63155.1"/>
    <property type="molecule type" value="Genomic_DNA"/>
</dbReference>
<gene>
    <name evidence="2" type="ORF">ADS77_10765</name>
</gene>
<feature type="transmembrane region" description="Helical" evidence="1">
    <location>
        <begin position="33"/>
        <end position="57"/>
    </location>
</feature>
<keyword evidence="3" id="KW-1185">Reference proteome</keyword>
<dbReference type="Proteomes" id="UP000037848">
    <property type="component" value="Unassembled WGS sequence"/>
</dbReference>
<keyword evidence="1" id="KW-0472">Membrane</keyword>
<evidence type="ECO:0000313" key="2">
    <source>
        <dbReference type="EMBL" id="KPH63155.1"/>
    </source>
</evidence>
<sequence length="62" mass="7020">MSLSFTAALLSFHPLNELFVLLSLNYTHENDCIVAVLTFYWGLLTLCQQLFAVTYICSPFSV</sequence>
<keyword evidence="1" id="KW-1133">Transmembrane helix</keyword>
<keyword evidence="1" id="KW-0812">Transmembrane</keyword>
<dbReference type="PATRIC" id="fig|187330.3.peg.4270"/>
<dbReference type="AlphaFoldDB" id="A0A0N1ELZ3"/>
<evidence type="ECO:0000313" key="3">
    <source>
        <dbReference type="Proteomes" id="UP000037848"/>
    </source>
</evidence>
<proteinExistence type="predicted"/>
<evidence type="ECO:0000256" key="1">
    <source>
        <dbReference type="SAM" id="Phobius"/>
    </source>
</evidence>
<accession>A0A0N1ELZ3</accession>
<comment type="caution">
    <text evidence="2">The sequence shown here is derived from an EMBL/GenBank/DDBJ whole genome shotgun (WGS) entry which is preliminary data.</text>
</comment>
<organism evidence="2 3">
    <name type="scientific">Pseudoalteromonas porphyrae</name>
    <dbReference type="NCBI Taxonomy" id="187330"/>
    <lineage>
        <taxon>Bacteria</taxon>
        <taxon>Pseudomonadati</taxon>
        <taxon>Pseudomonadota</taxon>
        <taxon>Gammaproteobacteria</taxon>
        <taxon>Alteromonadales</taxon>
        <taxon>Pseudoalteromonadaceae</taxon>
        <taxon>Pseudoalteromonas</taxon>
    </lineage>
</organism>
<name>A0A0N1ELZ3_9GAMM</name>